<evidence type="ECO:0000256" key="1">
    <source>
        <dbReference type="SAM" id="MobiDB-lite"/>
    </source>
</evidence>
<evidence type="ECO:0000313" key="3">
    <source>
        <dbReference type="EMBL" id="MBZ2386802.1"/>
    </source>
</evidence>
<keyword evidence="2" id="KW-0732">Signal</keyword>
<comment type="caution">
    <text evidence="3">The sequence shown here is derived from an EMBL/GenBank/DDBJ whole genome shotgun (WGS) entry which is preliminary data.</text>
</comment>
<feature type="region of interest" description="Disordered" evidence="1">
    <location>
        <begin position="176"/>
        <end position="204"/>
    </location>
</feature>
<feature type="chain" id="PRO_5046625103" evidence="2">
    <location>
        <begin position="22"/>
        <end position="357"/>
    </location>
</feature>
<evidence type="ECO:0000256" key="2">
    <source>
        <dbReference type="SAM" id="SignalP"/>
    </source>
</evidence>
<organism evidence="3 4">
    <name type="scientific">Anaerococcus murdochii</name>
    <dbReference type="NCBI Taxonomy" id="411577"/>
    <lineage>
        <taxon>Bacteria</taxon>
        <taxon>Bacillati</taxon>
        <taxon>Bacillota</taxon>
        <taxon>Tissierellia</taxon>
        <taxon>Tissierellales</taxon>
        <taxon>Peptoniphilaceae</taxon>
        <taxon>Anaerococcus</taxon>
    </lineage>
</organism>
<accession>A0ABS7SZ41</accession>
<keyword evidence="4" id="KW-1185">Reference proteome</keyword>
<reference evidence="3 4" key="1">
    <citation type="submission" date="2021-08" db="EMBL/GenBank/DDBJ databases">
        <title>FDA dAtabase for Regulatory Grade micrObial Sequences (FDA-ARGOS): Supporting development and validation of Infectious Disease Dx tests.</title>
        <authorList>
            <person name="Sproer C."/>
            <person name="Gronow S."/>
            <person name="Severitt S."/>
            <person name="Schroder I."/>
            <person name="Tallon L."/>
            <person name="Sadzewicz L."/>
            <person name="Zhao X."/>
            <person name="Boylan J."/>
            <person name="Ott S."/>
            <person name="Bowen H."/>
            <person name="Vavikolanu K."/>
            <person name="Hazen T."/>
            <person name="Aluvathingal J."/>
            <person name="Nadendla S."/>
            <person name="Lowell S."/>
            <person name="Myers T."/>
            <person name="Yan Y."/>
            <person name="Sichtig H."/>
        </authorList>
    </citation>
    <scope>NUCLEOTIDE SEQUENCE [LARGE SCALE GENOMIC DNA]</scope>
    <source>
        <strain evidence="3 4">FDAARGOS_1460</strain>
    </source>
</reference>
<protein>
    <submittedName>
        <fullName evidence="3">Uncharacterized protein</fullName>
    </submittedName>
</protein>
<sequence length="357" mass="40940">MKKIIVVSLAAFAFLTTNASASEGVQVNKYVNTETYPEGNTLENDLKKEKEYLKEIFDFDFDLDTSYELSKKDGAKTYLYTEDSLMTEDGFNISFKYGPYSKEYEKAMGFYKASKILGIDVFISKANEFDGGKDSVFSADFKFDGIYYKLTIRTIDEAHFVKILENALTKILYDSPRGDASSENRKAPESRKNTSSENRKDLDFKGDSSYAEGMYLPEMSVVGKFYFKNGEAVNPYGPSKVGKISKTEKEKILNDKRMKKLIGAYNRLYRVTINLYKYGENHMDRWMAVKNMTDPVFNNISKEKWVKIYKLATDSLLNVKYYFYSKGLDDADFTDQATLKAIGGDTRYVLALNKYKK</sequence>
<name>A0ABS7SZ41_9FIRM</name>
<feature type="signal peptide" evidence="2">
    <location>
        <begin position="1"/>
        <end position="21"/>
    </location>
</feature>
<proteinExistence type="predicted"/>
<gene>
    <name evidence="3" type="ORF">K8P03_05855</name>
</gene>
<dbReference type="RefSeq" id="WP_223419259.1">
    <property type="nucleotide sequence ID" value="NZ_JAIPME010000002.1"/>
</dbReference>
<dbReference type="Proteomes" id="UP000734271">
    <property type="component" value="Unassembled WGS sequence"/>
</dbReference>
<evidence type="ECO:0000313" key="4">
    <source>
        <dbReference type="Proteomes" id="UP000734271"/>
    </source>
</evidence>
<dbReference type="EMBL" id="JAIPME010000002">
    <property type="protein sequence ID" value="MBZ2386802.1"/>
    <property type="molecule type" value="Genomic_DNA"/>
</dbReference>